<feature type="compositionally biased region" description="Low complexity" evidence="9">
    <location>
        <begin position="492"/>
        <end position="509"/>
    </location>
</feature>
<feature type="signal peptide" evidence="11">
    <location>
        <begin position="1"/>
        <end position="25"/>
    </location>
</feature>
<evidence type="ECO:0000259" key="13">
    <source>
        <dbReference type="PROSITE" id="PS50261"/>
    </source>
</evidence>
<evidence type="ECO:0000256" key="1">
    <source>
        <dbReference type="ARBA" id="ARBA00004141"/>
    </source>
</evidence>
<evidence type="ECO:0000256" key="5">
    <source>
        <dbReference type="ARBA" id="ARBA00022989"/>
    </source>
</evidence>
<feature type="compositionally biased region" description="Polar residues" evidence="9">
    <location>
        <begin position="306"/>
        <end position="340"/>
    </location>
</feature>
<comment type="caution">
    <text evidence="8">Lacks conserved residue(s) required for the propagation of feature annotation.</text>
</comment>
<evidence type="ECO:0000313" key="16">
    <source>
        <dbReference type="RefSeq" id="XP_031747958.1"/>
    </source>
</evidence>
<dbReference type="AGR" id="Xenbase:XB-GENE-949770"/>
<dbReference type="Proteomes" id="UP000008143">
    <property type="component" value="Chromosome 8"/>
</dbReference>
<dbReference type="SUPFAM" id="SSF81321">
    <property type="entry name" value="Family A G protein-coupled receptor-like"/>
    <property type="match status" value="1"/>
</dbReference>
<feature type="transmembrane region" description="Helical" evidence="10">
    <location>
        <begin position="1440"/>
        <end position="1461"/>
    </location>
</feature>
<feature type="compositionally biased region" description="Low complexity" evidence="9">
    <location>
        <begin position="534"/>
        <end position="552"/>
    </location>
</feature>
<accession>A0A8J1IQU1</accession>
<comment type="subcellular location">
    <subcellularLocation>
        <location evidence="1">Membrane</location>
        <topology evidence="1">Multi-pass membrane protein</topology>
    </subcellularLocation>
</comment>
<evidence type="ECO:0000313" key="17">
    <source>
        <dbReference type="Xenbase" id="XB-GENE-949770"/>
    </source>
</evidence>
<sequence length="1598" mass="175484">MWKLIPWRYPVKVFIILLITRELYALSDSDCKELTQCKAEITKLGSFVQMTNTIIPALESYTWCLDLSRAVNTSTWTAFTYVVANEDDENCPELGFGGSYNKLVLFHLENRYDIDFQLRLPDWHIVCSTWDSITKQLEVFVNGKCIFNKKLPSARKVKPNGTLVLGINHLIHGGNVESADNFILMGSLYNFQMWKSILSTDIMGTCTEGNVVSWTHKFWTFSDTSPIKNDTLRCANSGNERTTTASTTPCRTTLDTQTTTLSLTTTKLSEITTTWIPEASTEGAAPITTSTSTSAASSRSDSNTAPHSESTSTTDRPVSTSTTSIPKSTDSLPATAFTPNMPLSTSAYNMHSRTSSSYTSVITSGTSSFVSTSTTSIPTSISSTNMPHSTSANNMPTSTSFTSIITSGASSLVSTSTTSIPTSISSTNMPHSSSANNMPTSTSYTSIITSGSSSSTTSIPTSISNTNLPHSTSANNIPTSTSYTSIITSGASSSVSTSTTSIPTSISNTNLPHSTSASNIPTSTSYTSIITSGASSSVSTSTTSIPTSISNTNLPHSTSASNIPTSTSYTSIITSGASSFVSTSATSIPTSIGNTNMPHSTSANNMPTSTSYTSIISSSASSSHSTLSTSTLTRTSSANIPVSTSSNNMPTSATNIPSVIITTSKSIITSDTSMPISTSATSTPISTSATNIVSSNSVTNTLRSTPATTTVTSQDVQSLLTTPARLTTTKSSDKTTISIGSMPTTVTFYLVLMNISVSDGSINEDLALELTKNLIYHILARSDFAIVQIMVNEQVCCSNEPQKEQRAKRKRSVIRDTTDFIFESKLAIQATSSDTPDTLTKNLTNLFENFHYTDTQLQKNLSVISVRVQHLVLGQCPQEITNSSEKGTYTWMEKDPTETATVQCQKNPEEVATRYCNIDITTERPKWESPYLERCLPVQTFPDTIKELQNVVVTLENAPILAKHVLNLIKDFDILTKDETEIILTKITEIVGVGGVDLPRAQTILGILNNIIIKGEELWPFTNRILNLTEEIGYKMDYSGMAANVSEENMALSVSNVEFHTFEEIYFTVKTYEEGKYPEITLQKVPADKAVAYIYLPQEIKNHVNVATSKVQFNFFGKTSLFKDDSFSSVSSPVLNTYVVSASIKNTKIQGLNEPVLFTLKHIKENKDMSLSSVHCVFWDFNANDRMGGWNSSGCIAKYTNINYTTCYCTHLTHFGILLDLARKDINPWDERIMSLLTYVGCGIASLFLGISLVTYLAFKSLRKDYPSKILMNLSASLLMLNLIFLINNWLSSFRNHGLCITCAALLHYFLLASFTWMGLEAVHMYFAFVKVFNLYIRNYILKFCLVGWGVPAIVVAIVLSIKRDFYGNGTKHKQYAVMKHDEDLFCWIQDDVVFYVTVVAYFCFIFLINIAMFIVVLVQINSLKSKKMKDWKAAFVHDLKSTISLAFLLGLTWGFAFFAWGPVRIAFLYLFSIFNTLQGFFIFLFHCLMKENVRRQWQAHLCCGKLRLNTSDWSRLSNGELKRNSRISKLQSDSSQSTLSTATASTSNASSLSGFKDGNSFRNGGIFINDPNLDSRNQATITYDARRILSFLDLNTQ</sequence>
<dbReference type="GO" id="GO:0005886">
    <property type="term" value="C:plasma membrane"/>
    <property type="evidence" value="ECO:0000318"/>
    <property type="project" value="GO_Central"/>
</dbReference>
<dbReference type="Gene3D" id="1.20.1070.10">
    <property type="entry name" value="Rhodopsin 7-helix transmembrane proteins"/>
    <property type="match status" value="1"/>
</dbReference>
<dbReference type="SMART" id="SM00303">
    <property type="entry name" value="GPS"/>
    <property type="match status" value="1"/>
</dbReference>
<feature type="region of interest" description="Disordered" evidence="9">
    <location>
        <begin position="492"/>
        <end position="522"/>
    </location>
</feature>
<evidence type="ECO:0000256" key="2">
    <source>
        <dbReference type="ARBA" id="ARBA00007343"/>
    </source>
</evidence>
<evidence type="ECO:0000313" key="15">
    <source>
        <dbReference type="Proteomes" id="UP000008143"/>
    </source>
</evidence>
<dbReference type="PROSITE" id="PS51828">
    <property type="entry name" value="PTX_2"/>
    <property type="match status" value="1"/>
</dbReference>
<dbReference type="GO" id="GO:0007186">
    <property type="term" value="P:G protein-coupled receptor signaling pathway"/>
    <property type="evidence" value="ECO:0000318"/>
    <property type="project" value="GO_Central"/>
</dbReference>
<feature type="transmembrane region" description="Helical" evidence="10">
    <location>
        <begin position="1271"/>
        <end position="1291"/>
    </location>
</feature>
<evidence type="ECO:0000256" key="6">
    <source>
        <dbReference type="ARBA" id="ARBA00023136"/>
    </source>
</evidence>
<evidence type="ECO:0000256" key="9">
    <source>
        <dbReference type="SAM" id="MobiDB-lite"/>
    </source>
</evidence>
<dbReference type="Xenbase" id="XB-GENE-949770">
    <property type="gene designation" value="adgrg4"/>
</dbReference>
<evidence type="ECO:0000256" key="11">
    <source>
        <dbReference type="SAM" id="SignalP"/>
    </source>
</evidence>
<dbReference type="Gene3D" id="2.60.120.200">
    <property type="match status" value="1"/>
</dbReference>
<dbReference type="InterPro" id="IPR000832">
    <property type="entry name" value="GPCR_2_secretin-like"/>
</dbReference>
<evidence type="ECO:0000256" key="8">
    <source>
        <dbReference type="PROSITE-ProRule" id="PRU01172"/>
    </source>
</evidence>
<keyword evidence="5 10" id="KW-1133">Transmembrane helix</keyword>
<dbReference type="OMA" id="NMPHSTS"/>
<feature type="domain" description="Pentraxin (PTX)" evidence="14">
    <location>
        <begin position="33"/>
        <end position="234"/>
    </location>
</feature>
<dbReference type="GO" id="GO:0007166">
    <property type="term" value="P:cell surface receptor signaling pathway"/>
    <property type="evidence" value="ECO:0007669"/>
    <property type="project" value="InterPro"/>
</dbReference>
<proteinExistence type="inferred from homology"/>
<dbReference type="Pfam" id="PF00354">
    <property type="entry name" value="Pentaxin"/>
    <property type="match status" value="1"/>
</dbReference>
<feature type="chain" id="PRO_5035253414" evidence="11">
    <location>
        <begin position="26"/>
        <end position="1598"/>
    </location>
</feature>
<dbReference type="RefSeq" id="XP_031747958.1">
    <property type="nucleotide sequence ID" value="XM_031892098.1"/>
</dbReference>
<feature type="compositionally biased region" description="Low complexity" evidence="9">
    <location>
        <begin position="284"/>
        <end position="305"/>
    </location>
</feature>
<dbReference type="Gene3D" id="2.60.220.50">
    <property type="match status" value="1"/>
</dbReference>
<evidence type="ECO:0000256" key="3">
    <source>
        <dbReference type="ARBA" id="ARBA00022692"/>
    </source>
</evidence>
<dbReference type="InterPro" id="IPR057244">
    <property type="entry name" value="GAIN_B"/>
</dbReference>
<feature type="compositionally biased region" description="Polar residues" evidence="9">
    <location>
        <begin position="638"/>
        <end position="651"/>
    </location>
</feature>
<feature type="transmembrane region" description="Helical" evidence="10">
    <location>
        <begin position="1393"/>
        <end position="1419"/>
    </location>
</feature>
<organism evidence="15 16">
    <name type="scientific">Xenopus tropicalis</name>
    <name type="common">Western clawed frog</name>
    <name type="synonym">Silurana tropicalis</name>
    <dbReference type="NCBI Taxonomy" id="8364"/>
    <lineage>
        <taxon>Eukaryota</taxon>
        <taxon>Metazoa</taxon>
        <taxon>Chordata</taxon>
        <taxon>Craniata</taxon>
        <taxon>Vertebrata</taxon>
        <taxon>Euteleostomi</taxon>
        <taxon>Amphibia</taxon>
        <taxon>Batrachia</taxon>
        <taxon>Anura</taxon>
        <taxon>Pipoidea</taxon>
        <taxon>Pipidae</taxon>
        <taxon>Xenopodinae</taxon>
        <taxon>Xenopus</taxon>
        <taxon>Silurana</taxon>
    </lineage>
</organism>
<dbReference type="KEGG" id="xtr:101733427"/>
<protein>
    <submittedName>
        <fullName evidence="16">Adhesion G-protein coupled receptor G4</fullName>
    </submittedName>
</protein>
<dbReference type="PROSITE" id="PS00650">
    <property type="entry name" value="G_PROTEIN_RECEP_F2_2"/>
    <property type="match status" value="1"/>
</dbReference>
<feature type="compositionally biased region" description="Polar residues" evidence="9">
    <location>
        <begin position="467"/>
        <end position="478"/>
    </location>
</feature>
<feature type="compositionally biased region" description="Low complexity" evidence="9">
    <location>
        <begin position="621"/>
        <end position="637"/>
    </location>
</feature>
<keyword evidence="15" id="KW-1185">Reference proteome</keyword>
<feature type="compositionally biased region" description="Low complexity" evidence="9">
    <location>
        <begin position="440"/>
        <end position="466"/>
    </location>
</feature>
<feature type="transmembrane region" description="Helical" evidence="10">
    <location>
        <begin position="1306"/>
        <end position="1329"/>
    </location>
</feature>
<feature type="region of interest" description="Disordered" evidence="9">
    <location>
        <begin position="274"/>
        <end position="340"/>
    </location>
</feature>
<dbReference type="CDD" id="cd15997">
    <property type="entry name" value="7tmB2_GPR112"/>
    <property type="match status" value="1"/>
</dbReference>
<dbReference type="GO" id="GO:0004930">
    <property type="term" value="F:G protein-coupled receptor activity"/>
    <property type="evidence" value="ECO:0000318"/>
    <property type="project" value="GO_Central"/>
</dbReference>
<keyword evidence="3 10" id="KW-0812">Transmembrane</keyword>
<feature type="compositionally biased region" description="Polar residues" evidence="9">
    <location>
        <begin position="385"/>
        <end position="395"/>
    </location>
</feature>
<dbReference type="GeneID" id="101733427"/>
<dbReference type="OrthoDB" id="10037534at2759"/>
<dbReference type="Pfam" id="PF01825">
    <property type="entry name" value="GPS"/>
    <property type="match status" value="1"/>
</dbReference>
<feature type="domain" description="G-protein coupled receptors family 2 profile 2" evidence="13">
    <location>
        <begin position="1234"/>
        <end position="1491"/>
    </location>
</feature>
<feature type="compositionally biased region" description="Low complexity" evidence="9">
    <location>
        <begin position="416"/>
        <end position="427"/>
    </location>
</feature>
<feature type="domain" description="GAIN-B" evidence="12">
    <location>
        <begin position="1041"/>
        <end position="1225"/>
    </location>
</feature>
<comment type="similarity">
    <text evidence="2">Belongs to the G-protein coupled receptor 2 family. Adhesion G-protein coupled receptor (ADGR) subfamily.</text>
</comment>
<dbReference type="Pfam" id="PF00002">
    <property type="entry name" value="7tm_2"/>
    <property type="match status" value="1"/>
</dbReference>
<dbReference type="PROSITE" id="PS50261">
    <property type="entry name" value="G_PROTEIN_RECEP_F2_4"/>
    <property type="match status" value="1"/>
</dbReference>
<reference evidence="16" key="1">
    <citation type="submission" date="2025-08" db="UniProtKB">
        <authorList>
            <consortium name="RefSeq"/>
        </authorList>
    </citation>
    <scope>IDENTIFICATION</scope>
    <source>
        <strain evidence="16">Nigerian</strain>
        <tissue evidence="16">Liver and blood</tissue>
    </source>
</reference>
<dbReference type="CTD" id="139378"/>
<dbReference type="PROSITE" id="PS50221">
    <property type="entry name" value="GAIN_B"/>
    <property type="match status" value="1"/>
</dbReference>
<dbReference type="SMART" id="SM00159">
    <property type="entry name" value="PTX"/>
    <property type="match status" value="1"/>
</dbReference>
<dbReference type="InterPro" id="IPR013320">
    <property type="entry name" value="ConA-like_dom_sf"/>
</dbReference>
<dbReference type="SUPFAM" id="SSF49899">
    <property type="entry name" value="Concanavalin A-like lectins/glucanases"/>
    <property type="match status" value="1"/>
</dbReference>
<evidence type="ECO:0000256" key="7">
    <source>
        <dbReference type="ARBA" id="ARBA00023157"/>
    </source>
</evidence>
<keyword evidence="6 10" id="KW-0472">Membrane</keyword>
<dbReference type="InterPro" id="IPR000203">
    <property type="entry name" value="GPS"/>
</dbReference>
<dbReference type="FunFam" id="1.20.1070.10:FF:000043">
    <property type="entry name" value="adhesion G-protein coupled receptor G2 isoform X1"/>
    <property type="match status" value="1"/>
</dbReference>
<dbReference type="PANTHER" id="PTHR12011">
    <property type="entry name" value="ADHESION G-PROTEIN COUPLED RECEPTOR"/>
    <property type="match status" value="1"/>
</dbReference>
<keyword evidence="7" id="KW-1015">Disulfide bond</keyword>
<feature type="region of interest" description="Disordered" evidence="9">
    <location>
        <begin position="621"/>
        <end position="651"/>
    </location>
</feature>
<feature type="transmembrane region" description="Helical" evidence="10">
    <location>
        <begin position="1467"/>
        <end position="1489"/>
    </location>
</feature>
<evidence type="ECO:0000259" key="14">
    <source>
        <dbReference type="PROSITE" id="PS51828"/>
    </source>
</evidence>
<feature type="region of interest" description="Disordered" evidence="9">
    <location>
        <begin position="368"/>
        <end position="395"/>
    </location>
</feature>
<feature type="region of interest" description="Disordered" evidence="9">
    <location>
        <begin position="416"/>
        <end position="478"/>
    </location>
</feature>
<feature type="transmembrane region" description="Helical" evidence="10">
    <location>
        <begin position="1236"/>
        <end position="1259"/>
    </location>
</feature>
<name>A0A8J1IQU1_XENTR</name>
<gene>
    <name evidence="16 17" type="primary">adgrg4</name>
</gene>
<evidence type="ECO:0000256" key="10">
    <source>
        <dbReference type="SAM" id="Phobius"/>
    </source>
</evidence>
<dbReference type="PRINTS" id="PR00249">
    <property type="entry name" value="GPCRSECRETIN"/>
</dbReference>
<feature type="region of interest" description="Disordered" evidence="9">
    <location>
        <begin position="534"/>
        <end position="565"/>
    </location>
</feature>
<evidence type="ECO:0000256" key="4">
    <source>
        <dbReference type="ARBA" id="ARBA00022729"/>
    </source>
</evidence>
<dbReference type="InterPro" id="IPR017983">
    <property type="entry name" value="GPCR_2_secretin-like_CS"/>
</dbReference>
<feature type="compositionally biased region" description="Polar residues" evidence="9">
    <location>
        <begin position="428"/>
        <end position="439"/>
    </location>
</feature>
<feature type="transmembrane region" description="Helical" evidence="10">
    <location>
        <begin position="1341"/>
        <end position="1362"/>
    </location>
</feature>
<dbReference type="InterPro" id="IPR017981">
    <property type="entry name" value="GPCR_2-like_7TM"/>
</dbReference>
<keyword evidence="16" id="KW-0675">Receptor</keyword>
<feature type="compositionally biased region" description="Low complexity" evidence="9">
    <location>
        <begin position="368"/>
        <end position="384"/>
    </location>
</feature>
<dbReference type="InterPro" id="IPR001759">
    <property type="entry name" value="PTX_dom"/>
</dbReference>
<dbReference type="InterPro" id="IPR046338">
    <property type="entry name" value="GAIN_dom_sf"/>
</dbReference>
<keyword evidence="4 11" id="KW-0732">Signal</keyword>
<dbReference type="PANTHER" id="PTHR12011:SF277">
    <property type="entry name" value="ADHESION G-PROTEIN COUPLED RECEPTOR G4"/>
    <property type="match status" value="1"/>
</dbReference>
<evidence type="ECO:0000259" key="12">
    <source>
        <dbReference type="PROSITE" id="PS50221"/>
    </source>
</evidence>